<dbReference type="SUPFAM" id="SSF50814">
    <property type="entry name" value="Lipocalins"/>
    <property type="match status" value="1"/>
</dbReference>
<sequence length="144" mass="16379">MADTNVWVSVTGSNGEEEIRLQTHGRLRDEEDGSWALFYQETDPDSMEQSETCVHWHNGRLTVLRPGDMLCTLSFVQGETFVGEYPTPAGALTLHLFPLQVRCRRRGNLGHIHLAYQLRLQSQLSPQSEAVMRQLDIRFTPCHG</sequence>
<dbReference type="InterPro" id="IPR012674">
    <property type="entry name" value="Calycin"/>
</dbReference>
<dbReference type="EMBL" id="DVFI01000088">
    <property type="protein sequence ID" value="HIQ63092.1"/>
    <property type="molecule type" value="Genomic_DNA"/>
</dbReference>
<evidence type="ECO:0000313" key="2">
    <source>
        <dbReference type="Proteomes" id="UP000886819"/>
    </source>
</evidence>
<comment type="caution">
    <text evidence="1">The sequence shown here is derived from an EMBL/GenBank/DDBJ whole genome shotgun (WGS) entry which is preliminary data.</text>
</comment>
<name>A0A9D0YVZ6_9FIRM</name>
<organism evidence="1 2">
    <name type="scientific">Candidatus Avichristensenella intestinipullorum</name>
    <dbReference type="NCBI Taxonomy" id="2840693"/>
    <lineage>
        <taxon>Bacteria</taxon>
        <taxon>Bacillati</taxon>
        <taxon>Bacillota</taxon>
        <taxon>Clostridia</taxon>
        <taxon>Candidatus Avichristensenella</taxon>
    </lineage>
</organism>
<reference evidence="1" key="1">
    <citation type="submission" date="2020-10" db="EMBL/GenBank/DDBJ databases">
        <authorList>
            <person name="Gilroy R."/>
        </authorList>
    </citation>
    <scope>NUCLEOTIDE SEQUENCE</scope>
    <source>
        <strain evidence="1">ChiHile30-977</strain>
    </source>
</reference>
<dbReference type="Proteomes" id="UP000886819">
    <property type="component" value="Unassembled WGS sequence"/>
</dbReference>
<accession>A0A9D0YVZ6</accession>
<dbReference type="Pfam" id="PF09148">
    <property type="entry name" value="DUF1934"/>
    <property type="match status" value="1"/>
</dbReference>
<dbReference type="Gene3D" id="2.40.128.20">
    <property type="match status" value="1"/>
</dbReference>
<dbReference type="AlphaFoldDB" id="A0A9D0YVZ6"/>
<gene>
    <name evidence="1" type="ORF">IAA66_05830</name>
</gene>
<dbReference type="InterPro" id="IPR015231">
    <property type="entry name" value="DUF1934"/>
</dbReference>
<proteinExistence type="predicted"/>
<protein>
    <submittedName>
        <fullName evidence="1">DUF1934 domain-containing protein</fullName>
    </submittedName>
</protein>
<reference evidence="1" key="2">
    <citation type="journal article" date="2021" name="PeerJ">
        <title>Extensive microbial diversity within the chicken gut microbiome revealed by metagenomics and culture.</title>
        <authorList>
            <person name="Gilroy R."/>
            <person name="Ravi A."/>
            <person name="Getino M."/>
            <person name="Pursley I."/>
            <person name="Horton D.L."/>
            <person name="Alikhan N.F."/>
            <person name="Baker D."/>
            <person name="Gharbi K."/>
            <person name="Hall N."/>
            <person name="Watson M."/>
            <person name="Adriaenssens E.M."/>
            <person name="Foster-Nyarko E."/>
            <person name="Jarju S."/>
            <person name="Secka A."/>
            <person name="Antonio M."/>
            <person name="Oren A."/>
            <person name="Chaudhuri R.R."/>
            <person name="La Ragione R."/>
            <person name="Hildebrand F."/>
            <person name="Pallen M.J."/>
        </authorList>
    </citation>
    <scope>NUCLEOTIDE SEQUENCE</scope>
    <source>
        <strain evidence="1">ChiHile30-977</strain>
    </source>
</reference>
<evidence type="ECO:0000313" key="1">
    <source>
        <dbReference type="EMBL" id="HIQ63092.1"/>
    </source>
</evidence>